<dbReference type="AlphaFoldDB" id="A0A420E712"/>
<comment type="caution">
    <text evidence="1">The sequence shown here is derived from an EMBL/GenBank/DDBJ whole genome shotgun (WGS) entry which is preliminary data.</text>
</comment>
<accession>A0A420E712</accession>
<dbReference type="EMBL" id="RAQO01000012">
    <property type="protein sequence ID" value="RKF13265.1"/>
    <property type="molecule type" value="Genomic_DNA"/>
</dbReference>
<organism evidence="1 2">
    <name type="scientific">Alginatibacterium sediminis</name>
    <dbReference type="NCBI Taxonomy" id="2164068"/>
    <lineage>
        <taxon>Bacteria</taxon>
        <taxon>Pseudomonadati</taxon>
        <taxon>Pseudomonadota</taxon>
        <taxon>Gammaproteobacteria</taxon>
        <taxon>Alteromonadales</taxon>
        <taxon>Alteromonadaceae</taxon>
        <taxon>Alginatibacterium</taxon>
    </lineage>
</organism>
<proteinExistence type="predicted"/>
<sequence length="119" mass="13025">MLNHRLVVLGSKASLPAACLEKIERMAGPVLWSQSLEHIDNNSLACASLILVDAHIADLESQLFETMCHNSDMLVVVYQCDRVKQAVQVMKLGASQAVPGDLCSSMIEQMLLKFLPSQS</sequence>
<dbReference type="RefSeq" id="WP_120356678.1">
    <property type="nucleotide sequence ID" value="NZ_RAQO01000012.1"/>
</dbReference>
<protein>
    <submittedName>
        <fullName evidence="1">Uncharacterized protein</fullName>
    </submittedName>
</protein>
<name>A0A420E712_9ALTE</name>
<reference evidence="1 2" key="1">
    <citation type="submission" date="2018-09" db="EMBL/GenBank/DDBJ databases">
        <authorList>
            <person name="Wang Z."/>
        </authorList>
    </citation>
    <scope>NUCLEOTIDE SEQUENCE [LARGE SCALE GENOMIC DNA]</scope>
    <source>
        <strain evidence="1 2">ALS 81</strain>
    </source>
</reference>
<evidence type="ECO:0000313" key="2">
    <source>
        <dbReference type="Proteomes" id="UP000286482"/>
    </source>
</evidence>
<evidence type="ECO:0000313" key="1">
    <source>
        <dbReference type="EMBL" id="RKF13265.1"/>
    </source>
</evidence>
<dbReference type="Proteomes" id="UP000286482">
    <property type="component" value="Unassembled WGS sequence"/>
</dbReference>
<keyword evidence="2" id="KW-1185">Reference proteome</keyword>
<gene>
    <name evidence="1" type="ORF">DBZ36_19600</name>
</gene>